<dbReference type="Gene3D" id="2.130.10.10">
    <property type="entry name" value="YVTN repeat-like/Quinoprotein amine dehydrogenase"/>
    <property type="match status" value="1"/>
</dbReference>
<reference evidence="6" key="1">
    <citation type="submission" date="2021-02" db="EMBL/GenBank/DDBJ databases">
        <authorList>
            <person name="Nowell W R."/>
        </authorList>
    </citation>
    <scope>NUCLEOTIDE SEQUENCE</scope>
</reference>
<comment type="caution">
    <text evidence="6">The sequence shown here is derived from an EMBL/GenBank/DDBJ whole genome shotgun (WGS) entry which is preliminary data.</text>
</comment>
<evidence type="ECO:0000256" key="2">
    <source>
        <dbReference type="ARBA" id="ARBA00022574"/>
    </source>
</evidence>
<evidence type="ECO:0000256" key="5">
    <source>
        <dbReference type="SAM" id="MobiDB-lite"/>
    </source>
</evidence>
<dbReference type="AlphaFoldDB" id="A0A813UU89"/>
<evidence type="ECO:0000256" key="3">
    <source>
        <dbReference type="ARBA" id="ARBA00022737"/>
    </source>
</evidence>
<evidence type="ECO:0000313" key="6">
    <source>
        <dbReference type="EMBL" id="CAF0832550.1"/>
    </source>
</evidence>
<dbReference type="PANTHER" id="PTHR14221:SF0">
    <property type="entry name" value="WD REPEAT-CONTAINING PROTEIN 44"/>
    <property type="match status" value="1"/>
</dbReference>
<dbReference type="InterPro" id="IPR015943">
    <property type="entry name" value="WD40/YVTN_repeat-like_dom_sf"/>
</dbReference>
<feature type="repeat" description="WD" evidence="4">
    <location>
        <begin position="556"/>
        <end position="589"/>
    </location>
</feature>
<dbReference type="EMBL" id="CAJOBD010000007">
    <property type="protein sequence ID" value="CAF3529495.1"/>
    <property type="molecule type" value="Genomic_DNA"/>
</dbReference>
<dbReference type="InterPro" id="IPR020472">
    <property type="entry name" value="WD40_PAC1"/>
</dbReference>
<dbReference type="Proteomes" id="UP000663864">
    <property type="component" value="Unassembled WGS sequence"/>
</dbReference>
<feature type="region of interest" description="Disordered" evidence="5">
    <location>
        <begin position="287"/>
        <end position="368"/>
    </location>
</feature>
<dbReference type="PANTHER" id="PTHR14221">
    <property type="entry name" value="WD REPEAT DOMAIN 44"/>
    <property type="match status" value="1"/>
</dbReference>
<feature type="repeat" description="WD" evidence="4">
    <location>
        <begin position="596"/>
        <end position="630"/>
    </location>
</feature>
<feature type="repeat" description="WD" evidence="4">
    <location>
        <begin position="457"/>
        <end position="498"/>
    </location>
</feature>
<evidence type="ECO:0000256" key="1">
    <source>
        <dbReference type="ARBA" id="ARBA00021207"/>
    </source>
</evidence>
<dbReference type="SMART" id="SM00320">
    <property type="entry name" value="WD40"/>
    <property type="match status" value="6"/>
</dbReference>
<proteinExistence type="predicted"/>
<feature type="compositionally biased region" description="Low complexity" evidence="5">
    <location>
        <begin position="287"/>
        <end position="322"/>
    </location>
</feature>
<keyword evidence="2 4" id="KW-0853">WD repeat</keyword>
<dbReference type="InterPro" id="IPR040324">
    <property type="entry name" value="WDR44/Dgr2"/>
</dbReference>
<dbReference type="Proteomes" id="UP000663836">
    <property type="component" value="Unassembled WGS sequence"/>
</dbReference>
<gene>
    <name evidence="7" type="ORF">JBS370_LOCUS296</name>
    <name evidence="6" type="ORF">ZHD862_LOCUS3956</name>
</gene>
<sequence>MASSSENDENSSTDDNEDIIFYDANSSWTNNEIITSLPQDPRWALLSKNDSLRKPEHFCTISLTETQLNDIARRDKLQRLRAQEDYINQNNQNQITTVLPSPIEPNSIVSSITLSPIQSNQIEEQQSINDDKSIAPDLLIDHIDNEHTRRQKMLPILSTPKQILINSCPTTQLYQQQRSLPYPILPVTISTRNSDGYYSRITNLSAISEPNIVDLNHIDSIKKMSDLSTNNQRLNENEIHRQSIIHNLDNGKYSRLGDANPMTQTILERVHGSSSMITLRQNSILNNNNNNNIRQNSFDNNNNNNNNNNNTINGTNNLETNLTRQLHQSNGDEDEDDDNESTSTESSSTKSSHTIAISLSSSTSTNKSSATAIRIATSLFHDGKRQLTRLVSRKFLRKNRKKQCQGHHDIADMDEEEEDGERLLINDGSNGDLKYKTSRNLKEQPQFDKTQLLQTIVNAHNGPIWCMKFSPDGHLLATGGQDSLLKIWVLKSAQPYFNDFSHITTNPSKQQNEILTRRFNEFHQTISSELITPTINTKLGLNEIQAPLYARPFCQLIGHQAPVLDVAWSKSLFLLSSSMDKTVRLWHLSRLECLCFFRHVDFVSAIAFHPRDDRYFVSASLDGHVRLWNIPDKRVVYWTSIPAQASSPITAAQGNLITAVNFCDDGRKVIVGTFDGRFLLYTDSLQYDTVMNIGDKHGSRNHRSRKKRRKPYKITGIESMNSNNSKVLITSNDSRIRLYDIRTKEIERKYRGYSNQSSQIRASFSHDDQYIISGSEDSWFYIWRTEPSSMINTNGTNTTNTKLTRKQRRHFDRVFERIRVHNTMVTSAIFAPNPVAIMDYLYSSNVPLSNDNLSLANRSNNVINALRSLSTAMSTTTPIVNNNRTRFICVHAPSSPTELSSSINNNGPIYVMVTADSKGQLKLLVNRFHR</sequence>
<accession>A0A813UU89</accession>
<dbReference type="SUPFAM" id="SSF50978">
    <property type="entry name" value="WD40 repeat-like"/>
    <property type="match status" value="1"/>
</dbReference>
<dbReference type="InterPro" id="IPR001680">
    <property type="entry name" value="WD40_rpt"/>
</dbReference>
<evidence type="ECO:0000313" key="7">
    <source>
        <dbReference type="EMBL" id="CAF3529495.1"/>
    </source>
</evidence>
<feature type="repeat" description="WD" evidence="4">
    <location>
        <begin position="763"/>
        <end position="793"/>
    </location>
</feature>
<dbReference type="Pfam" id="PF00400">
    <property type="entry name" value="WD40"/>
    <property type="match status" value="4"/>
</dbReference>
<feature type="compositionally biased region" description="Acidic residues" evidence="5">
    <location>
        <begin position="331"/>
        <end position="340"/>
    </location>
</feature>
<organism evidence="6 8">
    <name type="scientific">Rotaria sordida</name>
    <dbReference type="NCBI Taxonomy" id="392033"/>
    <lineage>
        <taxon>Eukaryota</taxon>
        <taxon>Metazoa</taxon>
        <taxon>Spiralia</taxon>
        <taxon>Gnathifera</taxon>
        <taxon>Rotifera</taxon>
        <taxon>Eurotatoria</taxon>
        <taxon>Bdelloidea</taxon>
        <taxon>Philodinida</taxon>
        <taxon>Philodinidae</taxon>
        <taxon>Rotaria</taxon>
    </lineage>
</organism>
<dbReference type="PROSITE" id="PS50294">
    <property type="entry name" value="WD_REPEATS_REGION"/>
    <property type="match status" value="3"/>
</dbReference>
<dbReference type="PROSITE" id="PS50082">
    <property type="entry name" value="WD_REPEATS_2"/>
    <property type="match status" value="4"/>
</dbReference>
<dbReference type="EMBL" id="CAJNOT010000090">
    <property type="protein sequence ID" value="CAF0832550.1"/>
    <property type="molecule type" value="Genomic_DNA"/>
</dbReference>
<keyword evidence="3" id="KW-0677">Repeat</keyword>
<evidence type="ECO:0000256" key="4">
    <source>
        <dbReference type="PROSITE-ProRule" id="PRU00221"/>
    </source>
</evidence>
<evidence type="ECO:0000313" key="8">
    <source>
        <dbReference type="Proteomes" id="UP000663864"/>
    </source>
</evidence>
<protein>
    <recommendedName>
        <fullName evidence="1">WD repeat-containing protein 44</fullName>
    </recommendedName>
</protein>
<feature type="compositionally biased region" description="Low complexity" evidence="5">
    <location>
        <begin position="341"/>
        <end position="368"/>
    </location>
</feature>
<name>A0A813UU89_9BILA</name>
<dbReference type="InterPro" id="IPR036322">
    <property type="entry name" value="WD40_repeat_dom_sf"/>
</dbReference>
<dbReference type="PRINTS" id="PR00320">
    <property type="entry name" value="GPROTEINBRPT"/>
</dbReference>